<keyword evidence="4" id="KW-0732">Signal</keyword>
<dbReference type="PANTHER" id="PTHR30097:SF4">
    <property type="entry name" value="SLR6042 PROTEIN"/>
    <property type="match status" value="1"/>
</dbReference>
<evidence type="ECO:0000256" key="1">
    <source>
        <dbReference type="ARBA" id="ARBA00022448"/>
    </source>
</evidence>
<feature type="region of interest" description="Disordered" evidence="2">
    <location>
        <begin position="133"/>
        <end position="162"/>
    </location>
</feature>
<evidence type="ECO:0000256" key="2">
    <source>
        <dbReference type="SAM" id="MobiDB-lite"/>
    </source>
</evidence>
<feature type="chain" id="PRO_5003933665" description="CzcB-like C-terminal circularly permuted SH3-like domain-containing protein" evidence="4">
    <location>
        <begin position="26"/>
        <end position="194"/>
    </location>
</feature>
<evidence type="ECO:0000256" key="4">
    <source>
        <dbReference type="SAM" id="SignalP"/>
    </source>
</evidence>
<dbReference type="KEGG" id="cgc:Cyagr_3365"/>
<dbReference type="HOGENOM" id="CLU_1214296_0_0_3"/>
<protein>
    <recommendedName>
        <fullName evidence="5">CzcB-like C-terminal circularly permuted SH3-like domain-containing protein</fullName>
    </recommendedName>
</protein>
<dbReference type="Proteomes" id="UP000010388">
    <property type="component" value="Chromosome"/>
</dbReference>
<dbReference type="STRING" id="292564.Cyagr_3365"/>
<dbReference type="Pfam" id="PF25975">
    <property type="entry name" value="CzcB_C"/>
    <property type="match status" value="1"/>
</dbReference>
<dbReference type="PANTHER" id="PTHR30097">
    <property type="entry name" value="CATION EFFLUX SYSTEM PROTEIN CUSB"/>
    <property type="match status" value="1"/>
</dbReference>
<reference evidence="7" key="1">
    <citation type="journal article" date="2013" name="Proc. Natl. Acad. Sci. U.S.A.">
        <title>Improving the coverage of the cyanobacterial phylum using diversity-driven genome sequencing.</title>
        <authorList>
            <person name="Shih P.M."/>
            <person name="Wu D."/>
            <person name="Latifi A."/>
            <person name="Axen S.D."/>
            <person name="Fewer D.P."/>
            <person name="Talla E."/>
            <person name="Calteau A."/>
            <person name="Cai F."/>
            <person name="Tandeau de Marsac N."/>
            <person name="Rippka R."/>
            <person name="Herdman M."/>
            <person name="Sivonen K."/>
            <person name="Coursin T."/>
            <person name="Laurent T."/>
            <person name="Goodwin L."/>
            <person name="Nolan M."/>
            <person name="Davenport K.W."/>
            <person name="Han C.S."/>
            <person name="Rubin E.M."/>
            <person name="Eisen J.A."/>
            <person name="Woyke T."/>
            <person name="Gugger M."/>
            <person name="Kerfeld C.A."/>
        </authorList>
    </citation>
    <scope>NUCLEOTIDE SEQUENCE [LARGE SCALE GENOMIC DNA]</scope>
    <source>
        <strain evidence="7">ATCC 27147 / PCC 6307</strain>
    </source>
</reference>
<keyword evidence="3" id="KW-1133">Transmembrane helix</keyword>
<evidence type="ECO:0000256" key="3">
    <source>
        <dbReference type="SAM" id="Phobius"/>
    </source>
</evidence>
<dbReference type="InterPro" id="IPR058649">
    <property type="entry name" value="CzcB_C"/>
</dbReference>
<dbReference type="OrthoDB" id="422554at2"/>
<keyword evidence="1" id="KW-0813">Transport</keyword>
<dbReference type="RefSeq" id="WP_015110865.1">
    <property type="nucleotide sequence ID" value="NC_019675.1"/>
</dbReference>
<feature type="signal peptide" evidence="4">
    <location>
        <begin position="1"/>
        <end position="25"/>
    </location>
</feature>
<evidence type="ECO:0000259" key="5">
    <source>
        <dbReference type="Pfam" id="PF25975"/>
    </source>
</evidence>
<evidence type="ECO:0000313" key="7">
    <source>
        <dbReference type="Proteomes" id="UP000010388"/>
    </source>
</evidence>
<feature type="domain" description="CzcB-like C-terminal circularly permuted SH3-like" evidence="5">
    <location>
        <begin position="66"/>
        <end position="123"/>
    </location>
</feature>
<dbReference type="AlphaFoldDB" id="K9PAQ3"/>
<proteinExistence type="predicted"/>
<organism evidence="6 7">
    <name type="scientific">Cyanobium gracile (strain ATCC 27147 / PCC 6307)</name>
    <dbReference type="NCBI Taxonomy" id="292564"/>
    <lineage>
        <taxon>Bacteria</taxon>
        <taxon>Bacillati</taxon>
        <taxon>Cyanobacteriota</taxon>
        <taxon>Cyanophyceae</taxon>
        <taxon>Synechococcales</taxon>
        <taxon>Prochlorococcaceae</taxon>
        <taxon>Cyanobium</taxon>
    </lineage>
</organism>
<dbReference type="GO" id="GO:0030313">
    <property type="term" value="C:cell envelope"/>
    <property type="evidence" value="ECO:0007669"/>
    <property type="project" value="TreeGrafter"/>
</dbReference>
<dbReference type="Gene3D" id="2.40.420.20">
    <property type="match status" value="1"/>
</dbReference>
<keyword evidence="3" id="KW-0812">Transmembrane</keyword>
<dbReference type="InterPro" id="IPR051909">
    <property type="entry name" value="MFP_Cation_Efflux"/>
</dbReference>
<sequence length="194" mass="18998">MRAFLLAGSLSLGTLALGGLNPSMAHVGHGDEFQQQGDVRQVKASAEIDSLLGITTAPAAEAGGVVTIPVAAVVDADGKPLAFVKSGATYDPVFLQTGTSQGDQIEITDGSISPGDNVVTQGALSLYAESKKSQSAAAPTGEGSTPTTSATPADSASATASTAPEGLNPLVIGAGAAVLVVGGVVVASRLGKKN</sequence>
<gene>
    <name evidence="6" type="ordered locus">Cyagr_3365</name>
</gene>
<accession>K9PAQ3</accession>
<dbReference type="GO" id="GO:0015679">
    <property type="term" value="P:plasma membrane copper ion transport"/>
    <property type="evidence" value="ECO:0007669"/>
    <property type="project" value="TreeGrafter"/>
</dbReference>
<evidence type="ECO:0000313" key="6">
    <source>
        <dbReference type="EMBL" id="AFY30432.1"/>
    </source>
</evidence>
<dbReference type="eggNOG" id="COG0845">
    <property type="taxonomic scope" value="Bacteria"/>
</dbReference>
<name>K9PAQ3_CYAGP</name>
<dbReference type="GO" id="GO:0060003">
    <property type="term" value="P:copper ion export"/>
    <property type="evidence" value="ECO:0007669"/>
    <property type="project" value="TreeGrafter"/>
</dbReference>
<feature type="transmembrane region" description="Helical" evidence="3">
    <location>
        <begin position="170"/>
        <end position="190"/>
    </location>
</feature>
<feature type="compositionally biased region" description="Low complexity" evidence="2">
    <location>
        <begin position="136"/>
        <end position="162"/>
    </location>
</feature>
<dbReference type="EMBL" id="CP003495">
    <property type="protein sequence ID" value="AFY30432.1"/>
    <property type="molecule type" value="Genomic_DNA"/>
</dbReference>
<keyword evidence="3" id="KW-0472">Membrane</keyword>